<gene>
    <name evidence="1" type="ORF">J4709_10335</name>
</gene>
<proteinExistence type="predicted"/>
<reference evidence="1 2" key="1">
    <citation type="submission" date="2021-03" db="EMBL/GenBank/DDBJ databases">
        <title>Actinomadura violae sp. nov., isolated from lichen in Thailand.</title>
        <authorList>
            <person name="Kanchanasin P."/>
            <person name="Saeng-In P."/>
            <person name="Phongsopitanun W."/>
            <person name="Yuki M."/>
            <person name="Kudo T."/>
            <person name="Ohkuma M."/>
            <person name="Tanasupawat S."/>
        </authorList>
    </citation>
    <scope>NUCLEOTIDE SEQUENCE [LARGE SCALE GENOMIC DNA]</scope>
    <source>
        <strain evidence="1 2">LCR2-06</strain>
    </source>
</reference>
<dbReference type="Proteomes" id="UP000680206">
    <property type="component" value="Unassembled WGS sequence"/>
</dbReference>
<protein>
    <recommendedName>
        <fullName evidence="3">Molecular chaperone DnaJ</fullName>
    </recommendedName>
</protein>
<evidence type="ECO:0000313" key="1">
    <source>
        <dbReference type="EMBL" id="MBO2457968.1"/>
    </source>
</evidence>
<name>A0ABS3RN34_9ACTN</name>
<dbReference type="EMBL" id="JAGEPF010000006">
    <property type="protein sequence ID" value="MBO2457968.1"/>
    <property type="molecule type" value="Genomic_DNA"/>
</dbReference>
<evidence type="ECO:0000313" key="2">
    <source>
        <dbReference type="Proteomes" id="UP000680206"/>
    </source>
</evidence>
<sequence>MHDTASTAHAVPVLGAVLACDCPGCPTCGGSGTLSGGRTCGTCQGTGRCSHGGGR</sequence>
<organism evidence="1 2">
    <name type="scientific">Actinomadura violacea</name>
    <dbReference type="NCBI Taxonomy" id="2819934"/>
    <lineage>
        <taxon>Bacteria</taxon>
        <taxon>Bacillati</taxon>
        <taxon>Actinomycetota</taxon>
        <taxon>Actinomycetes</taxon>
        <taxon>Streptosporangiales</taxon>
        <taxon>Thermomonosporaceae</taxon>
        <taxon>Actinomadura</taxon>
    </lineage>
</organism>
<keyword evidence="2" id="KW-1185">Reference proteome</keyword>
<accession>A0ABS3RN34</accession>
<evidence type="ECO:0008006" key="3">
    <source>
        <dbReference type="Google" id="ProtNLM"/>
    </source>
</evidence>
<comment type="caution">
    <text evidence="1">The sequence shown here is derived from an EMBL/GenBank/DDBJ whole genome shotgun (WGS) entry which is preliminary data.</text>
</comment>